<dbReference type="Proteomes" id="UP000254263">
    <property type="component" value="Unassembled WGS sequence"/>
</dbReference>
<evidence type="ECO:0000313" key="2">
    <source>
        <dbReference type="EMBL" id="SUB77764.1"/>
    </source>
</evidence>
<keyword evidence="1" id="KW-0812">Transmembrane</keyword>
<proteinExistence type="predicted"/>
<sequence>MKAKINRDNAPDFVNRFLDGETNAKEEQALYRFYRQHAHLPEELEGYRTMFAWYEAGMLGEPEDFIRSYAHPKRMPWLRKLYISSGAAAAVALLLTVGLMTFHRNRNTSFLPSQYACYKDSYVMEDGKRVKVSTDELIRIIEATNKKLRDTENYAQQKQEQIEHYLNYDPVEEKVKNLDDPAIRILFTD</sequence>
<dbReference type="RefSeq" id="WP_018360490.1">
    <property type="nucleotide sequence ID" value="NZ_UGTI01000001.1"/>
</dbReference>
<dbReference type="AlphaFoldDB" id="A0A379DIH3"/>
<gene>
    <name evidence="2" type="ORF">NCTC13100_00903</name>
</gene>
<evidence type="ECO:0000256" key="1">
    <source>
        <dbReference type="SAM" id="Phobius"/>
    </source>
</evidence>
<name>A0A379DIH3_9PORP</name>
<dbReference type="EMBL" id="UGTI01000001">
    <property type="protein sequence ID" value="SUB77764.1"/>
    <property type="molecule type" value="Genomic_DNA"/>
</dbReference>
<organism evidence="2 3">
    <name type="scientific">Porphyromonas macacae</name>
    <dbReference type="NCBI Taxonomy" id="28115"/>
    <lineage>
        <taxon>Bacteria</taxon>
        <taxon>Pseudomonadati</taxon>
        <taxon>Bacteroidota</taxon>
        <taxon>Bacteroidia</taxon>
        <taxon>Bacteroidales</taxon>
        <taxon>Porphyromonadaceae</taxon>
        <taxon>Porphyromonas</taxon>
    </lineage>
</organism>
<evidence type="ECO:0000313" key="3">
    <source>
        <dbReference type="Proteomes" id="UP000254263"/>
    </source>
</evidence>
<protein>
    <submittedName>
        <fullName evidence="2">Uncharacterized protein</fullName>
    </submittedName>
</protein>
<reference evidence="2 3" key="1">
    <citation type="submission" date="2018-06" db="EMBL/GenBank/DDBJ databases">
        <authorList>
            <consortium name="Pathogen Informatics"/>
            <person name="Doyle S."/>
        </authorList>
    </citation>
    <scope>NUCLEOTIDE SEQUENCE [LARGE SCALE GENOMIC DNA]</scope>
    <source>
        <strain evidence="2 3">NCTC13100</strain>
    </source>
</reference>
<keyword evidence="1" id="KW-0472">Membrane</keyword>
<accession>A0A379DIH3</accession>
<keyword evidence="1" id="KW-1133">Transmembrane helix</keyword>
<feature type="transmembrane region" description="Helical" evidence="1">
    <location>
        <begin position="81"/>
        <end position="102"/>
    </location>
</feature>